<feature type="region of interest" description="Disordered" evidence="2">
    <location>
        <begin position="1"/>
        <end position="43"/>
    </location>
</feature>
<feature type="compositionally biased region" description="Basic and acidic residues" evidence="2">
    <location>
        <begin position="1"/>
        <end position="11"/>
    </location>
</feature>
<evidence type="ECO:0000256" key="2">
    <source>
        <dbReference type="SAM" id="MobiDB-lite"/>
    </source>
</evidence>
<evidence type="ECO:0000313" key="3">
    <source>
        <dbReference type="EMBL" id="CAG6636190.1"/>
    </source>
</evidence>
<feature type="coiled-coil region" evidence="1">
    <location>
        <begin position="88"/>
        <end position="122"/>
    </location>
</feature>
<protein>
    <submittedName>
        <fullName evidence="3">Uncharacterized protein</fullName>
    </submittedName>
</protein>
<sequence>MFEENLKHEHGTNCSGRIVKQSVNSNRTSSHPNTPSKSNSTSIRLNLSDSLGTLPSTVVDNSKHNLTTKSTIRTDACCQTEEAWTHLKRGLVDQIIEKENEIENLKKHIATLEEHYSISNSEMLAHVDLHLPGIKSPLVKKYLDLNAPLPQNITLQQIMAPITKIAPLTLYRLYLQ</sequence>
<keyword evidence="1" id="KW-0175">Coiled coil</keyword>
<dbReference type="AlphaFoldDB" id="A0A8D8QQ37"/>
<name>A0A8D8QQ37_9HEMI</name>
<organism evidence="3">
    <name type="scientific">Cacopsylla melanoneura</name>
    <dbReference type="NCBI Taxonomy" id="428564"/>
    <lineage>
        <taxon>Eukaryota</taxon>
        <taxon>Metazoa</taxon>
        <taxon>Ecdysozoa</taxon>
        <taxon>Arthropoda</taxon>
        <taxon>Hexapoda</taxon>
        <taxon>Insecta</taxon>
        <taxon>Pterygota</taxon>
        <taxon>Neoptera</taxon>
        <taxon>Paraneoptera</taxon>
        <taxon>Hemiptera</taxon>
        <taxon>Sternorrhyncha</taxon>
        <taxon>Psylloidea</taxon>
        <taxon>Psyllidae</taxon>
        <taxon>Psyllinae</taxon>
        <taxon>Cacopsylla</taxon>
    </lineage>
</organism>
<feature type="compositionally biased region" description="Polar residues" evidence="2">
    <location>
        <begin position="21"/>
        <end position="43"/>
    </location>
</feature>
<reference evidence="3" key="1">
    <citation type="submission" date="2021-05" db="EMBL/GenBank/DDBJ databases">
        <authorList>
            <person name="Alioto T."/>
            <person name="Alioto T."/>
            <person name="Gomez Garrido J."/>
        </authorList>
    </citation>
    <scope>NUCLEOTIDE SEQUENCE</scope>
</reference>
<evidence type="ECO:0000256" key="1">
    <source>
        <dbReference type="SAM" id="Coils"/>
    </source>
</evidence>
<accession>A0A8D8QQ37</accession>
<proteinExistence type="predicted"/>
<dbReference type="EMBL" id="HBUF01093176">
    <property type="protein sequence ID" value="CAG6636190.1"/>
    <property type="molecule type" value="Transcribed_RNA"/>
</dbReference>